<evidence type="ECO:0000259" key="2">
    <source>
        <dbReference type="Pfam" id="PF12849"/>
    </source>
</evidence>
<evidence type="ECO:0000313" key="3">
    <source>
        <dbReference type="EMBL" id="BBO69016.1"/>
    </source>
</evidence>
<dbReference type="AlphaFoldDB" id="A0A5K7YIN2"/>
<feature type="chain" id="PRO_5024449718" description="PBP domain-containing protein" evidence="1">
    <location>
        <begin position="24"/>
        <end position="261"/>
    </location>
</feature>
<gene>
    <name evidence="3" type="ORF">DSCA_29460</name>
</gene>
<dbReference type="OrthoDB" id="9783488at2"/>
<dbReference type="InterPro" id="IPR024370">
    <property type="entry name" value="PBP_domain"/>
</dbReference>
<keyword evidence="4" id="KW-1185">Reference proteome</keyword>
<dbReference type="Pfam" id="PF12849">
    <property type="entry name" value="PBP_like_2"/>
    <property type="match status" value="1"/>
</dbReference>
<reference evidence="3 4" key="1">
    <citation type="submission" date="2019-11" db="EMBL/GenBank/DDBJ databases">
        <title>Comparative genomics of hydrocarbon-degrading Desulfosarcina strains.</title>
        <authorList>
            <person name="Watanabe M."/>
            <person name="Kojima H."/>
            <person name="Fukui M."/>
        </authorList>
    </citation>
    <scope>NUCLEOTIDE SEQUENCE [LARGE SCALE GENOMIC DNA]</scope>
    <source>
        <strain evidence="3 4">PL12</strain>
    </source>
</reference>
<sequence length="261" mass="28244">MKKALVILMAASFGLVPLTTGYAKEKQVIAGAGPSTNIVKMFFESFSTLPDGQPYVFEVPPKSIKHAGGIKASGTYVFGRTGRPLNAKEKQLNKGEIFLAQIPVAIVVGKDTGVTRLDMKQLEAIITGQVGNWRAVGGADHEIFVVGREPTEALFTILKGKYPLFNQAKFDKVFKKDNAIVNFMKSPHGKYAIAFGAKPNFENTDEFKMVAIEGFEVGVSLGLVYDQSNDGNQLVNAVKTHARSHSWAKTVSDAGYMPPGS</sequence>
<evidence type="ECO:0000313" key="4">
    <source>
        <dbReference type="Proteomes" id="UP000427906"/>
    </source>
</evidence>
<feature type="signal peptide" evidence="1">
    <location>
        <begin position="1"/>
        <end position="23"/>
    </location>
</feature>
<evidence type="ECO:0000256" key="1">
    <source>
        <dbReference type="SAM" id="SignalP"/>
    </source>
</evidence>
<accession>A0A5K7YIN2</accession>
<keyword evidence="1" id="KW-0732">Signal</keyword>
<feature type="domain" description="PBP" evidence="2">
    <location>
        <begin position="73"/>
        <end position="160"/>
    </location>
</feature>
<dbReference type="SUPFAM" id="SSF53850">
    <property type="entry name" value="Periplasmic binding protein-like II"/>
    <property type="match status" value="1"/>
</dbReference>
<dbReference type="Gene3D" id="3.40.190.10">
    <property type="entry name" value="Periplasmic binding protein-like II"/>
    <property type="match status" value="2"/>
</dbReference>
<proteinExistence type="predicted"/>
<dbReference type="EMBL" id="AP021874">
    <property type="protein sequence ID" value="BBO69016.1"/>
    <property type="molecule type" value="Genomic_DNA"/>
</dbReference>
<protein>
    <recommendedName>
        <fullName evidence="2">PBP domain-containing protein</fullName>
    </recommendedName>
</protein>
<name>A0A5K7YIN2_9BACT</name>
<dbReference type="RefSeq" id="WP_155317100.1">
    <property type="nucleotide sequence ID" value="NZ_AP021874.1"/>
</dbReference>
<dbReference type="KEGG" id="dalk:DSCA_29460"/>
<dbReference type="Proteomes" id="UP000427906">
    <property type="component" value="Chromosome"/>
</dbReference>
<organism evidence="3 4">
    <name type="scientific">Desulfosarcina alkanivorans</name>
    <dbReference type="NCBI Taxonomy" id="571177"/>
    <lineage>
        <taxon>Bacteria</taxon>
        <taxon>Pseudomonadati</taxon>
        <taxon>Thermodesulfobacteriota</taxon>
        <taxon>Desulfobacteria</taxon>
        <taxon>Desulfobacterales</taxon>
        <taxon>Desulfosarcinaceae</taxon>
        <taxon>Desulfosarcina</taxon>
    </lineage>
</organism>